<dbReference type="RefSeq" id="WP_382208968.1">
    <property type="nucleotide sequence ID" value="NZ_JBHSZH010000004.1"/>
</dbReference>
<protein>
    <submittedName>
        <fullName evidence="1">Uncharacterized protein</fullName>
    </submittedName>
</protein>
<keyword evidence="2" id="KW-1185">Reference proteome</keyword>
<evidence type="ECO:0000313" key="1">
    <source>
        <dbReference type="EMBL" id="MFC7079481.1"/>
    </source>
</evidence>
<reference evidence="1 2" key="1">
    <citation type="journal article" date="2019" name="Int. J. Syst. Evol. Microbiol.">
        <title>The Global Catalogue of Microorganisms (GCM) 10K type strain sequencing project: providing services to taxonomists for standard genome sequencing and annotation.</title>
        <authorList>
            <consortium name="The Broad Institute Genomics Platform"/>
            <consortium name="The Broad Institute Genome Sequencing Center for Infectious Disease"/>
            <person name="Wu L."/>
            <person name="Ma J."/>
        </authorList>
    </citation>
    <scope>NUCLEOTIDE SEQUENCE [LARGE SCALE GENOMIC DNA]</scope>
    <source>
        <strain evidence="1 2">DT72</strain>
    </source>
</reference>
<name>A0ABD5WG18_9EURY</name>
<dbReference type="AlphaFoldDB" id="A0ABD5WG18"/>
<comment type="caution">
    <text evidence="1">The sequence shown here is derived from an EMBL/GenBank/DDBJ whole genome shotgun (WGS) entry which is preliminary data.</text>
</comment>
<accession>A0ABD5WG18</accession>
<evidence type="ECO:0000313" key="2">
    <source>
        <dbReference type="Proteomes" id="UP001596407"/>
    </source>
</evidence>
<gene>
    <name evidence="1" type="ORF">ACFQJ6_04235</name>
</gene>
<dbReference type="Proteomes" id="UP001596407">
    <property type="component" value="Unassembled WGS sequence"/>
</dbReference>
<sequence>MGVDLGSGDIQSLKEQIDDELEDRLEEIQAGQVGGAFKQGDKISVEQEKLLQYLELRLMNNTKLVEGPDEEMIEVAEWAEQLHERLNGVLLANTDEDYELRQRFRIDGKALTDWETEAFLAELQDFLDKYIEENPDFQSTLAGANAATANIFCWGIVTTR</sequence>
<proteinExistence type="predicted"/>
<organism evidence="1 2">
    <name type="scientific">Halorussus caseinilyticus</name>
    <dbReference type="NCBI Taxonomy" id="3034025"/>
    <lineage>
        <taxon>Archaea</taxon>
        <taxon>Methanobacteriati</taxon>
        <taxon>Methanobacteriota</taxon>
        <taxon>Stenosarchaea group</taxon>
        <taxon>Halobacteria</taxon>
        <taxon>Halobacteriales</taxon>
        <taxon>Haladaptataceae</taxon>
        <taxon>Halorussus</taxon>
    </lineage>
</organism>
<dbReference type="EMBL" id="JBHSZH010000004">
    <property type="protein sequence ID" value="MFC7079481.1"/>
    <property type="molecule type" value="Genomic_DNA"/>
</dbReference>